<comment type="caution">
    <text evidence="2">The sequence shown here is derived from an EMBL/GenBank/DDBJ whole genome shotgun (WGS) entry which is preliminary data.</text>
</comment>
<reference evidence="2 3" key="1">
    <citation type="submission" date="2017-11" db="EMBL/GenBank/DDBJ databases">
        <title>The genome of Rhizophagus clarus HR1 reveals common genetic basis of auxotrophy among arbuscular mycorrhizal fungi.</title>
        <authorList>
            <person name="Kobayashi Y."/>
        </authorList>
    </citation>
    <scope>NUCLEOTIDE SEQUENCE [LARGE SCALE GENOMIC DNA]</scope>
    <source>
        <strain evidence="2 3">HR1</strain>
    </source>
</reference>
<keyword evidence="1" id="KW-0472">Membrane</keyword>
<evidence type="ECO:0000256" key="1">
    <source>
        <dbReference type="SAM" id="Phobius"/>
    </source>
</evidence>
<accession>A0A2Z6RS09</accession>
<feature type="transmembrane region" description="Helical" evidence="1">
    <location>
        <begin position="109"/>
        <end position="128"/>
    </location>
</feature>
<keyword evidence="3" id="KW-1185">Reference proteome</keyword>
<protein>
    <submittedName>
        <fullName evidence="2">Uncharacterized protein</fullName>
    </submittedName>
</protein>
<gene>
    <name evidence="2" type="ORF">RclHR1_03630007</name>
</gene>
<dbReference type="EMBL" id="BEXD01002924">
    <property type="protein sequence ID" value="GBB99779.1"/>
    <property type="molecule type" value="Genomic_DNA"/>
</dbReference>
<sequence>MSIYDIKFTDTLPSKGIKDIPPPDTIIPDIFAQIPLSSPPVQTTQTTYNNTSSLMNPNVEITPQECFDYAKNCRDIQCAFKDFNVVCNNNNNGPVCTCATSPFSGASSILPNSLLPIFISFIISFYYYI</sequence>
<dbReference type="Proteomes" id="UP000247702">
    <property type="component" value="Unassembled WGS sequence"/>
</dbReference>
<name>A0A2Z6RS09_9GLOM</name>
<keyword evidence="1" id="KW-1133">Transmembrane helix</keyword>
<evidence type="ECO:0000313" key="2">
    <source>
        <dbReference type="EMBL" id="GBB99779.1"/>
    </source>
</evidence>
<evidence type="ECO:0000313" key="3">
    <source>
        <dbReference type="Proteomes" id="UP000247702"/>
    </source>
</evidence>
<organism evidence="2 3">
    <name type="scientific">Rhizophagus clarus</name>
    <dbReference type="NCBI Taxonomy" id="94130"/>
    <lineage>
        <taxon>Eukaryota</taxon>
        <taxon>Fungi</taxon>
        <taxon>Fungi incertae sedis</taxon>
        <taxon>Mucoromycota</taxon>
        <taxon>Glomeromycotina</taxon>
        <taxon>Glomeromycetes</taxon>
        <taxon>Glomerales</taxon>
        <taxon>Glomeraceae</taxon>
        <taxon>Rhizophagus</taxon>
    </lineage>
</organism>
<keyword evidence="1" id="KW-0812">Transmembrane</keyword>
<dbReference type="AlphaFoldDB" id="A0A2Z6RS09"/>
<proteinExistence type="predicted"/>